<evidence type="ECO:0000256" key="2">
    <source>
        <dbReference type="ARBA" id="ARBA00023157"/>
    </source>
</evidence>
<organism evidence="5 6">
    <name type="scientific">Tetzosporium hominis</name>
    <dbReference type="NCBI Taxonomy" id="2020506"/>
    <lineage>
        <taxon>Bacteria</taxon>
        <taxon>Bacillati</taxon>
        <taxon>Bacillota</taxon>
        <taxon>Bacilli</taxon>
        <taxon>Bacillales</taxon>
        <taxon>Caryophanaceae</taxon>
        <taxon>Tetzosporium</taxon>
    </lineage>
</organism>
<dbReference type="PANTHER" id="PTHR45663:SF11">
    <property type="entry name" value="GEO12009P1"/>
    <property type="match status" value="1"/>
</dbReference>
<evidence type="ECO:0000259" key="4">
    <source>
        <dbReference type="PROSITE" id="PS51352"/>
    </source>
</evidence>
<keyword evidence="2" id="KW-1015">Disulfide bond</keyword>
<dbReference type="PROSITE" id="PS51352">
    <property type="entry name" value="THIOREDOXIN_2"/>
    <property type="match status" value="1"/>
</dbReference>
<dbReference type="GO" id="GO:0005829">
    <property type="term" value="C:cytosol"/>
    <property type="evidence" value="ECO:0007669"/>
    <property type="project" value="TreeGrafter"/>
</dbReference>
<name>A0A264W615_9BACL</name>
<evidence type="ECO:0000256" key="3">
    <source>
        <dbReference type="ARBA" id="ARBA00023284"/>
    </source>
</evidence>
<dbReference type="Proteomes" id="UP000217065">
    <property type="component" value="Unassembled WGS sequence"/>
</dbReference>
<dbReference type="GO" id="GO:0015035">
    <property type="term" value="F:protein-disulfide reductase activity"/>
    <property type="evidence" value="ECO:0007669"/>
    <property type="project" value="TreeGrafter"/>
</dbReference>
<dbReference type="AlphaFoldDB" id="A0A264W615"/>
<dbReference type="InterPro" id="IPR036249">
    <property type="entry name" value="Thioredoxin-like_sf"/>
</dbReference>
<dbReference type="InterPro" id="IPR013766">
    <property type="entry name" value="Thioredoxin_domain"/>
</dbReference>
<accession>A0A264W615</accession>
<comment type="similarity">
    <text evidence="1">Belongs to the thioredoxin family.</text>
</comment>
<dbReference type="SUPFAM" id="SSF52833">
    <property type="entry name" value="Thioredoxin-like"/>
    <property type="match status" value="1"/>
</dbReference>
<dbReference type="OrthoDB" id="32134at2"/>
<keyword evidence="6" id="KW-1185">Reference proteome</keyword>
<dbReference type="GO" id="GO:0045454">
    <property type="term" value="P:cell redox homeostasis"/>
    <property type="evidence" value="ECO:0007669"/>
    <property type="project" value="TreeGrafter"/>
</dbReference>
<proteinExistence type="inferred from homology"/>
<evidence type="ECO:0000256" key="1">
    <source>
        <dbReference type="ARBA" id="ARBA00008987"/>
    </source>
</evidence>
<feature type="domain" description="Thioredoxin" evidence="4">
    <location>
        <begin position="31"/>
        <end position="155"/>
    </location>
</feature>
<dbReference type="RefSeq" id="WP_094941401.1">
    <property type="nucleotide sequence ID" value="NZ_NOKQ01000134.1"/>
</dbReference>
<dbReference type="CDD" id="cd02947">
    <property type="entry name" value="TRX_family"/>
    <property type="match status" value="1"/>
</dbReference>
<keyword evidence="3" id="KW-0676">Redox-active center</keyword>
<dbReference type="EMBL" id="NOKQ01000134">
    <property type="protein sequence ID" value="OZS79022.1"/>
    <property type="molecule type" value="Genomic_DNA"/>
</dbReference>
<dbReference type="PANTHER" id="PTHR45663">
    <property type="entry name" value="GEO12009P1"/>
    <property type="match status" value="1"/>
</dbReference>
<evidence type="ECO:0000313" key="5">
    <source>
        <dbReference type="EMBL" id="OZS79022.1"/>
    </source>
</evidence>
<evidence type="ECO:0000313" key="6">
    <source>
        <dbReference type="Proteomes" id="UP000217065"/>
    </source>
</evidence>
<dbReference type="Gene3D" id="3.40.30.10">
    <property type="entry name" value="Glutaredoxin"/>
    <property type="match status" value="1"/>
</dbReference>
<gene>
    <name evidence="5" type="ORF">CF394_00970</name>
</gene>
<dbReference type="Pfam" id="PF00085">
    <property type="entry name" value="Thioredoxin"/>
    <property type="match status" value="1"/>
</dbReference>
<reference evidence="5 6" key="1">
    <citation type="submission" date="2017-07" db="EMBL/GenBank/DDBJ databases">
        <title>Tetzosporium hominis gen.nov. sp.nov.</title>
        <authorList>
            <person name="Tetz G."/>
            <person name="Tetz V."/>
        </authorList>
    </citation>
    <scope>NUCLEOTIDE SEQUENCE [LARGE SCALE GENOMIC DNA]</scope>
    <source>
        <strain evidence="5 6">VT-49</strain>
    </source>
</reference>
<protein>
    <submittedName>
        <fullName evidence="5">Thioredoxin</fullName>
    </submittedName>
</protein>
<sequence>MKKLLIFGGVIVAAFVLIIVLTNLSNQEKLANNPYDTEDLSQSTIDLIDDENYQNIILPDELQEKLDNKESVTVYFFSPECSFCKEMTPVLMPLADQEDVEIVQYNLLEYPQGGADFNIQSTPTLIHFNEGEEEMRATGAIPEADILRFFDEVVKN</sequence>
<comment type="caution">
    <text evidence="5">The sequence shown here is derived from an EMBL/GenBank/DDBJ whole genome shotgun (WGS) entry which is preliminary data.</text>
</comment>